<evidence type="ECO:0000313" key="2">
    <source>
        <dbReference type="EMBL" id="KAH3688434.1"/>
    </source>
</evidence>
<keyword evidence="3" id="KW-1185">Reference proteome</keyword>
<comment type="caution">
    <text evidence="2">The sequence shown here is derived from an EMBL/GenBank/DDBJ whole genome shotgun (WGS) entry which is preliminary data.</text>
</comment>
<gene>
    <name evidence="2" type="ORF">WICPIJ_000573</name>
</gene>
<organism evidence="2 3">
    <name type="scientific">Wickerhamomyces pijperi</name>
    <name type="common">Yeast</name>
    <name type="synonym">Pichia pijperi</name>
    <dbReference type="NCBI Taxonomy" id="599730"/>
    <lineage>
        <taxon>Eukaryota</taxon>
        <taxon>Fungi</taxon>
        <taxon>Dikarya</taxon>
        <taxon>Ascomycota</taxon>
        <taxon>Saccharomycotina</taxon>
        <taxon>Saccharomycetes</taxon>
        <taxon>Phaffomycetales</taxon>
        <taxon>Wickerhamomycetaceae</taxon>
        <taxon>Wickerhamomyces</taxon>
    </lineage>
</organism>
<sequence length="526" mass="60053">MTDSSFVINHWKNRFKRFIVELHYLKNRTTYRDHVIQGKDPKKPLITLRTVVRCLLDENEGEIDQNETGRFELSQEDIDPTSPVNFEEEEAFTTDVHYNQILDHLSASQSPSGRSKIGAGIKDLLHSIRSRNDSDEELERLRHECDCFCHNDNVSTIDETHNNHCVRFCVQINEEEDLATIERLMSNQVINYIEPEQQELQRRKYWFFGPKISVSTPQMRKPVVTKEVPRVYNNIEIIAQSLSPPPDAEELQKLSSSLLEPHVEPSSFSRKHLPKSSTPSEQKHRSANLKDCKCPICERHKKLNQGGVEPWKVVMNDISLYAALVSTGSKPNFHSKSSLNIAADFTSSKHNQPLSLQQKLFNDKRERESSALREEQLINLNDENEDVVTLGPKQGSQRSNRSLGNLSIKSLLDNTKRSLSGSYKQKSPAYAAVFQDYDYSDDEGDIATEEKKTKSTPPEKLDVKSDDLNKKEPVSSNSIKLKPEEDRPSGGKLSKIQMLQQSFMDNTTEISPLKLNNIKALQSKFS</sequence>
<evidence type="ECO:0000313" key="3">
    <source>
        <dbReference type="Proteomes" id="UP000774326"/>
    </source>
</evidence>
<dbReference type="OrthoDB" id="3980919at2759"/>
<reference evidence="2" key="2">
    <citation type="submission" date="2021-01" db="EMBL/GenBank/DDBJ databases">
        <authorList>
            <person name="Schikora-Tamarit M.A."/>
        </authorList>
    </citation>
    <scope>NUCLEOTIDE SEQUENCE</scope>
    <source>
        <strain evidence="2">CBS2887</strain>
    </source>
</reference>
<feature type="region of interest" description="Disordered" evidence="1">
    <location>
        <begin position="448"/>
        <end position="498"/>
    </location>
</feature>
<accession>A0A9P8QGK8</accession>
<feature type="compositionally biased region" description="Basic and acidic residues" evidence="1">
    <location>
        <begin position="448"/>
        <end position="473"/>
    </location>
</feature>
<feature type="region of interest" description="Disordered" evidence="1">
    <location>
        <begin position="383"/>
        <end position="402"/>
    </location>
</feature>
<protein>
    <submittedName>
        <fullName evidence="2">Uncharacterized protein</fullName>
    </submittedName>
</protein>
<evidence type="ECO:0000256" key="1">
    <source>
        <dbReference type="SAM" id="MobiDB-lite"/>
    </source>
</evidence>
<dbReference type="EMBL" id="JAEUBG010000347">
    <property type="protein sequence ID" value="KAH3688434.1"/>
    <property type="molecule type" value="Genomic_DNA"/>
</dbReference>
<dbReference type="Proteomes" id="UP000774326">
    <property type="component" value="Unassembled WGS sequence"/>
</dbReference>
<dbReference type="AlphaFoldDB" id="A0A9P8QGK8"/>
<feature type="region of interest" description="Disordered" evidence="1">
    <location>
        <begin position="264"/>
        <end position="288"/>
    </location>
</feature>
<name>A0A9P8QGK8_WICPI</name>
<reference evidence="2" key="1">
    <citation type="journal article" date="2021" name="Open Biol.">
        <title>Shared evolutionary footprints suggest mitochondrial oxidative damage underlies multiple complex I losses in fungi.</title>
        <authorList>
            <person name="Schikora-Tamarit M.A."/>
            <person name="Marcet-Houben M."/>
            <person name="Nosek J."/>
            <person name="Gabaldon T."/>
        </authorList>
    </citation>
    <scope>NUCLEOTIDE SEQUENCE</scope>
    <source>
        <strain evidence="2">CBS2887</strain>
    </source>
</reference>
<proteinExistence type="predicted"/>